<protein>
    <recommendedName>
        <fullName evidence="3">Capsular polysaccharide export protein</fullName>
    </recommendedName>
</protein>
<evidence type="ECO:0000313" key="1">
    <source>
        <dbReference type="EMBL" id="MBD8876641.1"/>
    </source>
</evidence>
<organism evidence="1 2">
    <name type="scientific">Roseibium polysiphoniae</name>
    <dbReference type="NCBI Taxonomy" id="2571221"/>
    <lineage>
        <taxon>Bacteria</taxon>
        <taxon>Pseudomonadati</taxon>
        <taxon>Pseudomonadota</taxon>
        <taxon>Alphaproteobacteria</taxon>
        <taxon>Hyphomicrobiales</taxon>
        <taxon>Stappiaceae</taxon>
        <taxon>Roseibium</taxon>
    </lineage>
</organism>
<dbReference type="CDD" id="cd16440">
    <property type="entry name" value="beta_Kdo_transferase_KpsC_1"/>
    <property type="match status" value="1"/>
</dbReference>
<dbReference type="InterPro" id="IPR007833">
    <property type="entry name" value="Capsule_polysaccharide_synth"/>
</dbReference>
<gene>
    <name evidence="1" type="ORF">IG617_10115</name>
</gene>
<name>A0ABR9C9Q6_9HYPH</name>
<dbReference type="Pfam" id="PF05159">
    <property type="entry name" value="Capsule_synth"/>
    <property type="match status" value="1"/>
</dbReference>
<evidence type="ECO:0000313" key="2">
    <source>
        <dbReference type="Proteomes" id="UP000615687"/>
    </source>
</evidence>
<reference evidence="1 2" key="1">
    <citation type="submission" date="2020-09" db="EMBL/GenBank/DDBJ databases">
        <title>The genome sequence of type strain Labrenzia polysiphoniae KACC 19711.</title>
        <authorList>
            <person name="Liu Y."/>
        </authorList>
    </citation>
    <scope>NUCLEOTIDE SEQUENCE [LARGE SCALE GENOMIC DNA]</scope>
    <source>
        <strain evidence="1 2">KACC 19711</strain>
    </source>
</reference>
<sequence length="341" mass="38121">MKIGLATSGLWQLKEAIELISGYEAGRPGLFGWSLDAIAGWGHKPTAARARKIAAKRGLPYLAFEDGFLRSVRPGNDEKPLSLVLDKSGIYYDARQPSDLERHIHQQIAKPTSHNRVHEAINLLRSKHLSKYNSFTVSDISDLQLRSADRQDRVVVVDQTVGDASIPGAFAEEQTFLLMLQTAIRENPEAEILIKVHPETMIGRKAGHFTPETLHSIEQTDPVCARALKENRLRLTPEPINPWALLEGCSKVYCVSSQLGFEALLAGCEVHTFGVPFYAGWGLTQERNTKKVNRREPASLEALFAAVYFDYSHYLEHDPVREISFAEAVDHLEARIRNADS</sequence>
<comment type="caution">
    <text evidence="1">The sequence shown here is derived from an EMBL/GenBank/DDBJ whole genome shotgun (WGS) entry which is preliminary data.</text>
</comment>
<evidence type="ECO:0008006" key="3">
    <source>
        <dbReference type="Google" id="ProtNLM"/>
    </source>
</evidence>
<dbReference type="EMBL" id="JACYXJ010000003">
    <property type="protein sequence ID" value="MBD8876641.1"/>
    <property type="molecule type" value="Genomic_DNA"/>
</dbReference>
<proteinExistence type="predicted"/>
<keyword evidence="2" id="KW-1185">Reference proteome</keyword>
<accession>A0ABR9C9Q6</accession>
<dbReference type="Proteomes" id="UP000615687">
    <property type="component" value="Unassembled WGS sequence"/>
</dbReference>
<dbReference type="RefSeq" id="WP_192109079.1">
    <property type="nucleotide sequence ID" value="NZ_JACYXJ010000003.1"/>
</dbReference>